<keyword evidence="6" id="KW-0411">Iron-sulfur</keyword>
<dbReference type="RefSeq" id="WP_083143247.1">
    <property type="nucleotide sequence ID" value="NZ_MVID01000007.1"/>
</dbReference>
<dbReference type="PANTHER" id="PTHR36923:SF3">
    <property type="entry name" value="FERREDOXIN"/>
    <property type="match status" value="1"/>
</dbReference>
<dbReference type="Proteomes" id="UP000252008">
    <property type="component" value="Unassembled WGS sequence"/>
</dbReference>
<dbReference type="EMBL" id="UEGS01000001">
    <property type="protein sequence ID" value="SRX82004.1"/>
    <property type="molecule type" value="Genomic_DNA"/>
</dbReference>
<keyword evidence="2" id="KW-0813">Transport</keyword>
<evidence type="ECO:0000256" key="4">
    <source>
        <dbReference type="ARBA" id="ARBA00022982"/>
    </source>
</evidence>
<evidence type="ECO:0000256" key="6">
    <source>
        <dbReference type="ARBA" id="ARBA00023014"/>
    </source>
</evidence>
<evidence type="ECO:0000256" key="1">
    <source>
        <dbReference type="ARBA" id="ARBA00001927"/>
    </source>
</evidence>
<comment type="cofactor">
    <cofactor evidence="1">
        <name>[3Fe-4S] cluster</name>
        <dbReference type="ChEBI" id="CHEBI:21137"/>
    </cofactor>
</comment>
<dbReference type="InterPro" id="IPR051269">
    <property type="entry name" value="Fe-S_cluster_ET"/>
</dbReference>
<evidence type="ECO:0000256" key="2">
    <source>
        <dbReference type="ARBA" id="ARBA00022448"/>
    </source>
</evidence>
<evidence type="ECO:0000313" key="9">
    <source>
        <dbReference type="Proteomes" id="UP000252008"/>
    </source>
</evidence>
<dbReference type="SUPFAM" id="SSF54862">
    <property type="entry name" value="4Fe-4S ferredoxins"/>
    <property type="match status" value="1"/>
</dbReference>
<keyword evidence="4" id="KW-0249">Electron transport</keyword>
<name>A0A375YLZ3_MYCPF</name>
<dbReference type="Gene3D" id="3.30.70.20">
    <property type="match status" value="1"/>
</dbReference>
<reference evidence="8 9" key="1">
    <citation type="submission" date="2018-05" db="EMBL/GenBank/DDBJ databases">
        <authorList>
            <consortium name="IHU Genomes"/>
        </authorList>
    </citation>
    <scope>NUCLEOTIDE SEQUENCE [LARGE SCALE GENOMIC DNA]</scope>
    <source>
        <strain evidence="8 9">P7335</strain>
    </source>
</reference>
<evidence type="ECO:0000313" key="8">
    <source>
        <dbReference type="EMBL" id="SRX82004.1"/>
    </source>
</evidence>
<dbReference type="Pfam" id="PF13459">
    <property type="entry name" value="Fer4_15"/>
    <property type="match status" value="1"/>
</dbReference>
<sequence length="63" mass="6604">MKVYVDRTRCSGIGMCEMLADAVFAVGDDGLGEVIDETPPENLRSAVEEAIASCPTGALSVEN</sequence>
<dbReference type="PANTHER" id="PTHR36923">
    <property type="entry name" value="FERREDOXIN"/>
    <property type="match status" value="1"/>
</dbReference>
<proteinExistence type="predicted"/>
<organism evidence="8 9">
    <name type="scientific">Mycolicibacterium parafortuitum</name>
    <name type="common">Mycobacterium parafortuitum</name>
    <dbReference type="NCBI Taxonomy" id="39692"/>
    <lineage>
        <taxon>Bacteria</taxon>
        <taxon>Bacillati</taxon>
        <taxon>Actinomycetota</taxon>
        <taxon>Actinomycetes</taxon>
        <taxon>Mycobacteriales</taxon>
        <taxon>Mycobacteriaceae</taxon>
        <taxon>Mycolicibacterium</taxon>
    </lineage>
</organism>
<accession>A0A375YLZ3</accession>
<evidence type="ECO:0000256" key="3">
    <source>
        <dbReference type="ARBA" id="ARBA00022723"/>
    </source>
</evidence>
<keyword evidence="5" id="KW-0408">Iron</keyword>
<evidence type="ECO:0000256" key="7">
    <source>
        <dbReference type="ARBA" id="ARBA00023291"/>
    </source>
</evidence>
<dbReference type="STRING" id="39692.BST38_10560"/>
<dbReference type="GO" id="GO:0051538">
    <property type="term" value="F:3 iron, 4 sulfur cluster binding"/>
    <property type="evidence" value="ECO:0007669"/>
    <property type="project" value="UniProtKB-KW"/>
</dbReference>
<keyword evidence="7" id="KW-0003">3Fe-4S</keyword>
<keyword evidence="9" id="KW-1185">Reference proteome</keyword>
<keyword evidence="3" id="KW-0479">Metal-binding</keyword>
<gene>
    <name evidence="8" type="ORF">MPP7335_03761</name>
</gene>
<dbReference type="AlphaFoldDB" id="A0A375YLZ3"/>
<dbReference type="GO" id="GO:0046872">
    <property type="term" value="F:metal ion binding"/>
    <property type="evidence" value="ECO:0007669"/>
    <property type="project" value="UniProtKB-KW"/>
</dbReference>
<protein>
    <submittedName>
        <fullName evidence="8">Ferredoxin reductase [Amycolicicoccus subflavus DQS3-9A1]</fullName>
    </submittedName>
</protein>
<evidence type="ECO:0000256" key="5">
    <source>
        <dbReference type="ARBA" id="ARBA00023004"/>
    </source>
</evidence>